<dbReference type="PROSITE" id="PS51123">
    <property type="entry name" value="OMPA_2"/>
    <property type="match status" value="1"/>
</dbReference>
<organism evidence="6 7">
    <name type="scientific">Jiella avicenniae</name>
    <dbReference type="NCBI Taxonomy" id="2907202"/>
    <lineage>
        <taxon>Bacteria</taxon>
        <taxon>Pseudomonadati</taxon>
        <taxon>Pseudomonadota</taxon>
        <taxon>Alphaproteobacteria</taxon>
        <taxon>Hyphomicrobiales</taxon>
        <taxon>Aurantimonadaceae</taxon>
        <taxon>Jiella</taxon>
    </lineage>
</organism>
<dbReference type="Gene3D" id="3.30.1330.60">
    <property type="entry name" value="OmpA-like domain"/>
    <property type="match status" value="1"/>
</dbReference>
<dbReference type="InterPro" id="IPR006664">
    <property type="entry name" value="OMP_bac"/>
</dbReference>
<dbReference type="PANTHER" id="PTHR30329">
    <property type="entry name" value="STATOR ELEMENT OF FLAGELLAR MOTOR COMPLEX"/>
    <property type="match status" value="1"/>
</dbReference>
<evidence type="ECO:0000313" key="6">
    <source>
        <dbReference type="EMBL" id="MCE7029265.1"/>
    </source>
</evidence>
<dbReference type="PANTHER" id="PTHR30329:SF21">
    <property type="entry name" value="LIPOPROTEIN YIAD-RELATED"/>
    <property type="match status" value="1"/>
</dbReference>
<evidence type="ECO:0000313" key="7">
    <source>
        <dbReference type="Proteomes" id="UP001139035"/>
    </source>
</evidence>
<evidence type="ECO:0000259" key="5">
    <source>
        <dbReference type="PROSITE" id="PS51123"/>
    </source>
</evidence>
<dbReference type="RefSeq" id="WP_233720260.1">
    <property type="nucleotide sequence ID" value="NZ_JAJUWU010000015.1"/>
</dbReference>
<name>A0A9X1P0P8_9HYPH</name>
<evidence type="ECO:0000256" key="3">
    <source>
        <dbReference type="ARBA" id="ARBA00023237"/>
    </source>
</evidence>
<protein>
    <submittedName>
        <fullName evidence="6">OmpA family protein</fullName>
    </submittedName>
</protein>
<dbReference type="PRINTS" id="PR01021">
    <property type="entry name" value="OMPADOMAIN"/>
</dbReference>
<feature type="domain" description="OmpA-like" evidence="5">
    <location>
        <begin position="74"/>
        <end position="189"/>
    </location>
</feature>
<dbReference type="CDD" id="cd07185">
    <property type="entry name" value="OmpA_C-like"/>
    <property type="match status" value="1"/>
</dbReference>
<evidence type="ECO:0000256" key="1">
    <source>
        <dbReference type="ARBA" id="ARBA00004442"/>
    </source>
</evidence>
<reference evidence="6" key="1">
    <citation type="submission" date="2022-01" db="EMBL/GenBank/DDBJ databases">
        <title>Jiella avicenniae sp. nov., a novel endophytic bacterium isolated from bark of Avicennia marina.</title>
        <authorList>
            <person name="Tuo L."/>
        </authorList>
    </citation>
    <scope>NUCLEOTIDE SEQUENCE</scope>
    <source>
        <strain evidence="6">CBK1P-4</strain>
    </source>
</reference>
<comment type="caution">
    <text evidence="6">The sequence shown here is derived from an EMBL/GenBank/DDBJ whole genome shotgun (WGS) entry which is preliminary data.</text>
</comment>
<dbReference type="InterPro" id="IPR036737">
    <property type="entry name" value="OmpA-like_sf"/>
</dbReference>
<dbReference type="InterPro" id="IPR050330">
    <property type="entry name" value="Bact_OuterMem_StrucFunc"/>
</dbReference>
<proteinExistence type="predicted"/>
<gene>
    <name evidence="6" type="ORF">LZD57_14815</name>
</gene>
<comment type="subcellular location">
    <subcellularLocation>
        <location evidence="1">Cell outer membrane</location>
    </subcellularLocation>
</comment>
<dbReference type="InterPro" id="IPR006665">
    <property type="entry name" value="OmpA-like"/>
</dbReference>
<dbReference type="GO" id="GO:0009279">
    <property type="term" value="C:cell outer membrane"/>
    <property type="evidence" value="ECO:0007669"/>
    <property type="project" value="UniProtKB-SubCell"/>
</dbReference>
<dbReference type="EMBL" id="JAJUWU010000015">
    <property type="protein sequence ID" value="MCE7029265.1"/>
    <property type="molecule type" value="Genomic_DNA"/>
</dbReference>
<dbReference type="SUPFAM" id="SSF103088">
    <property type="entry name" value="OmpA-like"/>
    <property type="match status" value="1"/>
</dbReference>
<keyword evidence="7" id="KW-1185">Reference proteome</keyword>
<dbReference type="Proteomes" id="UP001139035">
    <property type="component" value="Unassembled WGS sequence"/>
</dbReference>
<dbReference type="Pfam" id="PF00691">
    <property type="entry name" value="OmpA"/>
    <property type="match status" value="1"/>
</dbReference>
<evidence type="ECO:0000256" key="2">
    <source>
        <dbReference type="ARBA" id="ARBA00023136"/>
    </source>
</evidence>
<dbReference type="AlphaFoldDB" id="A0A9X1P0P8"/>
<accession>A0A9X1P0P8</accession>
<keyword evidence="2 4" id="KW-0472">Membrane</keyword>
<sequence>MGRGSIVSICLASVAAAPFWIVDPAGADPAYDRRQVADFLAKSADEVQGLGKSRSMRLAGTRGICVGLESECRAKARPKGFDMLINFDLDSAALTYTARENLDEMAAALADRRLSAVGFVIEGHTDARGEDWYNEELSRRRAASVRSYLLARGIAPEKIEAVGLGERVPRVSDPYDPVNRRVEMRVSVR</sequence>
<keyword evidence="3" id="KW-0998">Cell outer membrane</keyword>
<evidence type="ECO:0000256" key="4">
    <source>
        <dbReference type="PROSITE-ProRule" id="PRU00473"/>
    </source>
</evidence>